<comment type="caution">
    <text evidence="3">The sequence shown here is derived from an EMBL/GenBank/DDBJ whole genome shotgun (WGS) entry which is preliminary data.</text>
</comment>
<accession>A0A9P3LBU0</accession>
<dbReference type="EMBL" id="BPQB01000008">
    <property type="protein sequence ID" value="GJE88182.1"/>
    <property type="molecule type" value="Genomic_DNA"/>
</dbReference>
<feature type="compositionally biased region" description="Low complexity" evidence="2">
    <location>
        <begin position="39"/>
        <end position="49"/>
    </location>
</feature>
<name>A0A9P3LBU0_9APHY</name>
<gene>
    <name evidence="3" type="ORF">PsYK624_042650</name>
</gene>
<dbReference type="AlphaFoldDB" id="A0A9P3LBU0"/>
<evidence type="ECO:0000313" key="4">
    <source>
        <dbReference type="Proteomes" id="UP000703269"/>
    </source>
</evidence>
<feature type="region of interest" description="Disordered" evidence="2">
    <location>
        <begin position="1"/>
        <end position="58"/>
    </location>
</feature>
<dbReference type="Proteomes" id="UP000703269">
    <property type="component" value="Unassembled WGS sequence"/>
</dbReference>
<keyword evidence="4" id="KW-1185">Reference proteome</keyword>
<reference evidence="3 4" key="1">
    <citation type="submission" date="2021-08" db="EMBL/GenBank/DDBJ databases">
        <title>Draft Genome Sequence of Phanerochaete sordida strain YK-624.</title>
        <authorList>
            <person name="Mori T."/>
            <person name="Dohra H."/>
            <person name="Suzuki T."/>
            <person name="Kawagishi H."/>
            <person name="Hirai H."/>
        </authorList>
    </citation>
    <scope>NUCLEOTIDE SEQUENCE [LARGE SCALE GENOMIC DNA]</scope>
    <source>
        <strain evidence="3 4">YK-624</strain>
    </source>
</reference>
<organism evidence="3 4">
    <name type="scientific">Phanerochaete sordida</name>
    <dbReference type="NCBI Taxonomy" id="48140"/>
    <lineage>
        <taxon>Eukaryota</taxon>
        <taxon>Fungi</taxon>
        <taxon>Dikarya</taxon>
        <taxon>Basidiomycota</taxon>
        <taxon>Agaricomycotina</taxon>
        <taxon>Agaricomycetes</taxon>
        <taxon>Polyporales</taxon>
        <taxon>Phanerochaetaceae</taxon>
        <taxon>Phanerochaete</taxon>
    </lineage>
</organism>
<evidence type="ECO:0000256" key="2">
    <source>
        <dbReference type="SAM" id="MobiDB-lite"/>
    </source>
</evidence>
<evidence type="ECO:0000313" key="3">
    <source>
        <dbReference type="EMBL" id="GJE88182.1"/>
    </source>
</evidence>
<protein>
    <submittedName>
        <fullName evidence="3">Uncharacterized protein</fullName>
    </submittedName>
</protein>
<proteinExistence type="predicted"/>
<keyword evidence="1" id="KW-0175">Coiled coil</keyword>
<sequence>MHGITHATHKFHTQTTARLSLPAHRQASPPERKARHHSQPSTQTHTTRTMPDESLEDWLQQRRSRRALPKYWKSVLDAAMDEPWLETLDAHAATHERRKKRMRALEKEMKKLAIRPTEKVKGGGRK</sequence>
<evidence type="ECO:0000256" key="1">
    <source>
        <dbReference type="SAM" id="Coils"/>
    </source>
</evidence>
<feature type="coiled-coil region" evidence="1">
    <location>
        <begin position="88"/>
        <end position="115"/>
    </location>
</feature>